<feature type="transmembrane region" description="Helical" evidence="1">
    <location>
        <begin position="64"/>
        <end position="87"/>
    </location>
</feature>
<evidence type="ECO:0000313" key="3">
    <source>
        <dbReference type="Proteomes" id="UP000758603"/>
    </source>
</evidence>
<sequence>MTGEATDIALRKSMYAIGGLMGVLVNSSLKVGGTADKGVLADRAESSEGNVAVTGVVNCGSLGLLVGFMSSVLTVECLSAVLCDVIYRHKLKSSE</sequence>
<protein>
    <submittedName>
        <fullName evidence="2">Uncharacterized protein</fullName>
    </submittedName>
</protein>
<organism evidence="2 3">
    <name type="scientific">Truncatella angustata</name>
    <dbReference type="NCBI Taxonomy" id="152316"/>
    <lineage>
        <taxon>Eukaryota</taxon>
        <taxon>Fungi</taxon>
        <taxon>Dikarya</taxon>
        <taxon>Ascomycota</taxon>
        <taxon>Pezizomycotina</taxon>
        <taxon>Sordariomycetes</taxon>
        <taxon>Xylariomycetidae</taxon>
        <taxon>Amphisphaeriales</taxon>
        <taxon>Sporocadaceae</taxon>
        <taxon>Truncatella</taxon>
    </lineage>
</organism>
<dbReference type="EMBL" id="JAGPXC010000010">
    <property type="protein sequence ID" value="KAH6646375.1"/>
    <property type="molecule type" value="Genomic_DNA"/>
</dbReference>
<proteinExistence type="predicted"/>
<keyword evidence="3" id="KW-1185">Reference proteome</keyword>
<accession>A0A9P8RNB6</accession>
<dbReference type="Proteomes" id="UP000758603">
    <property type="component" value="Unassembled WGS sequence"/>
</dbReference>
<keyword evidence="1" id="KW-0472">Membrane</keyword>
<reference evidence="2" key="1">
    <citation type="journal article" date="2021" name="Nat. Commun.">
        <title>Genetic determinants of endophytism in the Arabidopsis root mycobiome.</title>
        <authorList>
            <person name="Mesny F."/>
            <person name="Miyauchi S."/>
            <person name="Thiergart T."/>
            <person name="Pickel B."/>
            <person name="Atanasova L."/>
            <person name="Karlsson M."/>
            <person name="Huettel B."/>
            <person name="Barry K.W."/>
            <person name="Haridas S."/>
            <person name="Chen C."/>
            <person name="Bauer D."/>
            <person name="Andreopoulos W."/>
            <person name="Pangilinan J."/>
            <person name="LaButti K."/>
            <person name="Riley R."/>
            <person name="Lipzen A."/>
            <person name="Clum A."/>
            <person name="Drula E."/>
            <person name="Henrissat B."/>
            <person name="Kohler A."/>
            <person name="Grigoriev I.V."/>
            <person name="Martin F.M."/>
            <person name="Hacquard S."/>
        </authorList>
    </citation>
    <scope>NUCLEOTIDE SEQUENCE</scope>
    <source>
        <strain evidence="2">MPI-SDFR-AT-0073</strain>
    </source>
</reference>
<gene>
    <name evidence="2" type="ORF">BKA67DRAFT_584089</name>
</gene>
<dbReference type="AlphaFoldDB" id="A0A9P8RNB6"/>
<keyword evidence="1" id="KW-1133">Transmembrane helix</keyword>
<dbReference type="GeneID" id="70133015"/>
<comment type="caution">
    <text evidence="2">The sequence shown here is derived from an EMBL/GenBank/DDBJ whole genome shotgun (WGS) entry which is preliminary data.</text>
</comment>
<evidence type="ECO:0000256" key="1">
    <source>
        <dbReference type="SAM" id="Phobius"/>
    </source>
</evidence>
<dbReference type="RefSeq" id="XP_045952889.1">
    <property type="nucleotide sequence ID" value="XM_046104124.1"/>
</dbReference>
<name>A0A9P8RNB6_9PEZI</name>
<keyword evidence="1" id="KW-0812">Transmembrane</keyword>
<evidence type="ECO:0000313" key="2">
    <source>
        <dbReference type="EMBL" id="KAH6646375.1"/>
    </source>
</evidence>